<dbReference type="Pfam" id="PF00338">
    <property type="entry name" value="Ribosomal_S10"/>
    <property type="match status" value="1"/>
</dbReference>
<dbReference type="SMART" id="SM01403">
    <property type="entry name" value="Ribosomal_S10"/>
    <property type="match status" value="1"/>
</dbReference>
<evidence type="ECO:0000256" key="8">
    <source>
        <dbReference type="SAM" id="MobiDB-lite"/>
    </source>
</evidence>
<evidence type="ECO:0000256" key="7">
    <source>
        <dbReference type="ARBA" id="ARBA00065857"/>
    </source>
</evidence>
<evidence type="ECO:0000259" key="9">
    <source>
        <dbReference type="SMART" id="SM01403"/>
    </source>
</evidence>
<feature type="compositionally biased region" description="Low complexity" evidence="8">
    <location>
        <begin position="261"/>
        <end position="271"/>
    </location>
</feature>
<evidence type="ECO:0000313" key="11">
    <source>
        <dbReference type="Proteomes" id="UP001342314"/>
    </source>
</evidence>
<evidence type="ECO:0000256" key="5">
    <source>
        <dbReference type="ARBA" id="ARBA00042916"/>
    </source>
</evidence>
<dbReference type="FunFam" id="3.30.70.600:FF:000003">
    <property type="entry name" value="30S ribosomal protein S10"/>
    <property type="match status" value="1"/>
</dbReference>
<proteinExistence type="inferred from homology"/>
<dbReference type="PANTHER" id="PTHR11700">
    <property type="entry name" value="30S RIBOSOMAL PROTEIN S10 FAMILY MEMBER"/>
    <property type="match status" value="1"/>
</dbReference>
<comment type="subunit">
    <text evidence="7">Part of the mitochondrial small ribosomal subunit.</text>
</comment>
<evidence type="ECO:0000256" key="3">
    <source>
        <dbReference type="ARBA" id="ARBA00023274"/>
    </source>
</evidence>
<dbReference type="InterPro" id="IPR036838">
    <property type="entry name" value="Ribosomal_uS10_dom_sf"/>
</dbReference>
<gene>
    <name evidence="10" type="ORF">Rhopal_004837-T1</name>
</gene>
<evidence type="ECO:0000256" key="2">
    <source>
        <dbReference type="ARBA" id="ARBA00022980"/>
    </source>
</evidence>
<accession>A0AAV5GPF8</accession>
<reference evidence="10 11" key="1">
    <citation type="submission" date="2021-12" db="EMBL/GenBank/DDBJ databases">
        <title>High titer production of polyol ester of fatty acids by Rhodotorula paludigena BS15 towards product separation-free biomass refinery.</title>
        <authorList>
            <person name="Mano J."/>
            <person name="Ono H."/>
            <person name="Tanaka T."/>
            <person name="Naito K."/>
            <person name="Sushida H."/>
            <person name="Ike M."/>
            <person name="Tokuyasu K."/>
            <person name="Kitaoka M."/>
        </authorList>
    </citation>
    <scope>NUCLEOTIDE SEQUENCE [LARGE SCALE GENOMIC DNA]</scope>
    <source>
        <strain evidence="10 11">BS15</strain>
    </source>
</reference>
<comment type="caution">
    <text evidence="10">The sequence shown here is derived from an EMBL/GenBank/DDBJ whole genome shotgun (WGS) entry which is preliminary data.</text>
</comment>
<feature type="domain" description="Small ribosomal subunit protein uS10" evidence="9">
    <location>
        <begin position="90"/>
        <end position="189"/>
    </location>
</feature>
<keyword evidence="11" id="KW-1185">Reference proteome</keyword>
<dbReference type="GO" id="GO:0003735">
    <property type="term" value="F:structural constituent of ribosome"/>
    <property type="evidence" value="ECO:0007669"/>
    <property type="project" value="InterPro"/>
</dbReference>
<dbReference type="EMBL" id="BQKY01000009">
    <property type="protein sequence ID" value="GJN91814.1"/>
    <property type="molecule type" value="Genomic_DNA"/>
</dbReference>
<feature type="region of interest" description="Disordered" evidence="8">
    <location>
        <begin position="1"/>
        <end position="78"/>
    </location>
</feature>
<dbReference type="GO" id="GO:0006412">
    <property type="term" value="P:translation"/>
    <property type="evidence" value="ECO:0007669"/>
    <property type="project" value="InterPro"/>
</dbReference>
<sequence length="310" mass="32151">MSFPRTLSRLHAPARAPSPAAAAPPPPPRPQQPASSPSTSSAPASTSSAPTPAPSSSSSSPLSTPAASDPSPVFGRHVPLPPTHGVHVATLHLRSYTDSVPDLQFFTSFALRAARALGLPTSGAVALPTRTSLYTVPRSPFAHKKSQQNFWRKEHKRAIKVFDGTEHVVQAWLAYLRKEALGGVGMKAQVFTYREVGWGKDLVSAREAEEQQLAAAGAGAGAGAGSDADGAEPGAAEVERLARELEEELKAGIEDAERAESGAALEAAAGEAGQGGEGPVVEAAKELKEVEASEGTAQPQEVPVKGEQKQ</sequence>
<keyword evidence="3" id="KW-0687">Ribonucleoprotein</keyword>
<feature type="region of interest" description="Disordered" evidence="8">
    <location>
        <begin position="214"/>
        <end position="235"/>
    </location>
</feature>
<keyword evidence="2" id="KW-0689">Ribosomal protein</keyword>
<dbReference type="InterPro" id="IPR027486">
    <property type="entry name" value="Ribosomal_uS10_dom"/>
</dbReference>
<dbReference type="Proteomes" id="UP001342314">
    <property type="component" value="Unassembled WGS sequence"/>
</dbReference>
<name>A0AAV5GPF8_9BASI</name>
<protein>
    <recommendedName>
        <fullName evidence="4">Small ribosomal subunit protein uS10m</fullName>
    </recommendedName>
    <alternativeName>
        <fullName evidence="5">37S ribosomal protein S10, mitochondrial</fullName>
    </alternativeName>
</protein>
<evidence type="ECO:0000256" key="4">
    <source>
        <dbReference type="ARBA" id="ARBA00035261"/>
    </source>
</evidence>
<dbReference type="GO" id="GO:0005840">
    <property type="term" value="C:ribosome"/>
    <property type="evidence" value="ECO:0007669"/>
    <property type="project" value="UniProtKB-KW"/>
</dbReference>
<evidence type="ECO:0000256" key="1">
    <source>
        <dbReference type="ARBA" id="ARBA00007102"/>
    </source>
</evidence>
<comment type="similarity">
    <text evidence="1">Belongs to the universal ribosomal protein uS10 family.</text>
</comment>
<comment type="function">
    <text evidence="6">Involved in mitochondrial genome encoded proteins translation. Involved in the binding of tRNA to the ribosomes.</text>
</comment>
<dbReference type="SUPFAM" id="SSF54999">
    <property type="entry name" value="Ribosomal protein S10"/>
    <property type="match status" value="1"/>
</dbReference>
<organism evidence="10 11">
    <name type="scientific">Rhodotorula paludigena</name>
    <dbReference type="NCBI Taxonomy" id="86838"/>
    <lineage>
        <taxon>Eukaryota</taxon>
        <taxon>Fungi</taxon>
        <taxon>Dikarya</taxon>
        <taxon>Basidiomycota</taxon>
        <taxon>Pucciniomycotina</taxon>
        <taxon>Microbotryomycetes</taxon>
        <taxon>Sporidiobolales</taxon>
        <taxon>Sporidiobolaceae</taxon>
        <taxon>Rhodotorula</taxon>
    </lineage>
</organism>
<evidence type="ECO:0000256" key="6">
    <source>
        <dbReference type="ARBA" id="ARBA00057689"/>
    </source>
</evidence>
<evidence type="ECO:0000313" key="10">
    <source>
        <dbReference type="EMBL" id="GJN91814.1"/>
    </source>
</evidence>
<dbReference type="Gene3D" id="3.30.70.600">
    <property type="entry name" value="Ribosomal protein S10 domain"/>
    <property type="match status" value="1"/>
</dbReference>
<feature type="compositionally biased region" description="Low complexity" evidence="8">
    <location>
        <begin position="225"/>
        <end position="235"/>
    </location>
</feature>
<dbReference type="AlphaFoldDB" id="A0AAV5GPF8"/>
<feature type="region of interest" description="Disordered" evidence="8">
    <location>
        <begin position="247"/>
        <end position="310"/>
    </location>
</feature>
<feature type="compositionally biased region" description="Low complexity" evidence="8">
    <location>
        <begin position="32"/>
        <end position="72"/>
    </location>
</feature>
<feature type="compositionally biased region" description="Pro residues" evidence="8">
    <location>
        <begin position="22"/>
        <end position="31"/>
    </location>
</feature>
<dbReference type="GO" id="GO:1990904">
    <property type="term" value="C:ribonucleoprotein complex"/>
    <property type="evidence" value="ECO:0007669"/>
    <property type="project" value="UniProtKB-KW"/>
</dbReference>
<dbReference type="InterPro" id="IPR001848">
    <property type="entry name" value="Ribosomal_uS10"/>
</dbReference>
<feature type="compositionally biased region" description="Basic and acidic residues" evidence="8">
    <location>
        <begin position="247"/>
        <end position="260"/>
    </location>
</feature>